<dbReference type="OMA" id="KFDFFYI"/>
<dbReference type="GO" id="GO:0016491">
    <property type="term" value="F:oxidoreductase activity"/>
    <property type="evidence" value="ECO:0007669"/>
    <property type="project" value="UniProtKB-KW"/>
</dbReference>
<proteinExistence type="predicted"/>
<dbReference type="PANTHER" id="PTHR35870">
    <property type="entry name" value="PROTEIN, PUTATIVE (AFU_ORTHOLOGUE AFUA_5G03330)-RELATED"/>
    <property type="match status" value="1"/>
</dbReference>
<reference evidence="2" key="1">
    <citation type="submission" date="2021-12" db="EMBL/GenBank/DDBJ databases">
        <authorList>
            <person name="Zaccaron A."/>
            <person name="Stergiopoulos I."/>
        </authorList>
    </citation>
    <scope>NUCLEOTIDE SEQUENCE</scope>
    <source>
        <strain evidence="2">Race5_Kim</strain>
    </source>
</reference>
<dbReference type="EMBL" id="CP090166">
    <property type="protein sequence ID" value="UJO16056.1"/>
    <property type="molecule type" value="Genomic_DNA"/>
</dbReference>
<protein>
    <submittedName>
        <fullName evidence="2">Baeyer-Villiger oxidase ptaJ</fullName>
    </submittedName>
</protein>
<organism evidence="2 3">
    <name type="scientific">Passalora fulva</name>
    <name type="common">Tomato leaf mold</name>
    <name type="synonym">Cladosporium fulvum</name>
    <dbReference type="NCBI Taxonomy" id="5499"/>
    <lineage>
        <taxon>Eukaryota</taxon>
        <taxon>Fungi</taxon>
        <taxon>Dikarya</taxon>
        <taxon>Ascomycota</taxon>
        <taxon>Pezizomycotina</taxon>
        <taxon>Dothideomycetes</taxon>
        <taxon>Dothideomycetidae</taxon>
        <taxon>Mycosphaerellales</taxon>
        <taxon>Mycosphaerellaceae</taxon>
        <taxon>Fulvia</taxon>
    </lineage>
</organism>
<sequence length="437" mass="49638">MASASTVQLQLDQHPVYYRNGISNESTKKVSELMQENHEKFHIFFNNDGFHNHIAHQMLTMWALKASPDQIRREYNSNKLYQRPSQKPDTKTLQDLSDPQVFIKHLGPEQHYNDFLEFFKAEMEKSSWQEVINKYLFAGDERAETMLVRMYAGFLHPIIHLGFGIEFQQPAVIAEGLAQAACHDDWIGRLLLPAEKAAKDRADASSKSIAQLLDEIHDDSALQSAARWSDGNKIRDGILARAGDRMIDIAAQVCVKPEELQEKTAEMTNAVAYYTGGAQKADKAVKFDFYYIHCLNSSIFFASFLKQDWLSDANKVRLLEWKIRLDLAMYASRKAPEIRLGDIQNYQPKKPSGWDAVQDRVCDIDDDGHASKLVRAIANGGQICAPYEGKDGFRLKGNDWLSLAHMAIDSVELPGDRWVRSAGFDEAWEKVPLRANL</sequence>
<evidence type="ECO:0000313" key="2">
    <source>
        <dbReference type="EMBL" id="UJO16056.1"/>
    </source>
</evidence>
<dbReference type="Proteomes" id="UP000756132">
    <property type="component" value="Chromosome 4"/>
</dbReference>
<dbReference type="AlphaFoldDB" id="A0A9Q8LEH6"/>
<keyword evidence="1" id="KW-0560">Oxidoreductase</keyword>
<reference evidence="2" key="2">
    <citation type="journal article" date="2022" name="Microb. Genom.">
        <title>A chromosome-scale genome assembly of the tomato pathogen Cladosporium fulvum reveals a compartmentalized genome architecture and the presence of a dispensable chromosome.</title>
        <authorList>
            <person name="Zaccaron A.Z."/>
            <person name="Chen L.H."/>
            <person name="Samaras A."/>
            <person name="Stergiopoulos I."/>
        </authorList>
    </citation>
    <scope>NUCLEOTIDE SEQUENCE</scope>
    <source>
        <strain evidence="2">Race5_Kim</strain>
    </source>
</reference>
<dbReference type="InterPro" id="IPR025337">
    <property type="entry name" value="Questin_oxidase-like"/>
</dbReference>
<dbReference type="KEGG" id="ffu:CLAFUR5_04994"/>
<dbReference type="Pfam" id="PF14027">
    <property type="entry name" value="Questin_oxidase"/>
    <property type="match status" value="1"/>
</dbReference>
<accession>A0A9Q8LEH6</accession>
<name>A0A9Q8LEH6_PASFU</name>
<keyword evidence="3" id="KW-1185">Reference proteome</keyword>
<dbReference type="RefSeq" id="XP_047760422.1">
    <property type="nucleotide sequence ID" value="XM_047904142.1"/>
</dbReference>
<dbReference type="PANTHER" id="PTHR35870:SF1">
    <property type="entry name" value="PROTEIN, PUTATIVE (AFU_ORTHOLOGUE AFUA_5G03330)-RELATED"/>
    <property type="match status" value="1"/>
</dbReference>
<dbReference type="OrthoDB" id="10004862at2759"/>
<gene>
    <name evidence="2" type="ORF">CLAFUR5_04994</name>
</gene>
<dbReference type="GeneID" id="71984872"/>
<evidence type="ECO:0000256" key="1">
    <source>
        <dbReference type="ARBA" id="ARBA00023002"/>
    </source>
</evidence>
<evidence type="ECO:0000313" key="3">
    <source>
        <dbReference type="Proteomes" id="UP000756132"/>
    </source>
</evidence>